<proteinExistence type="predicted"/>
<reference evidence="2 3" key="1">
    <citation type="submission" date="2022-10" db="EMBL/GenBank/DDBJ databases">
        <title>Chitinophaga nivalis PC15 sp. nov., isolated from Pyeongchang county, South Korea.</title>
        <authorList>
            <person name="Trinh H.N."/>
        </authorList>
    </citation>
    <scope>NUCLEOTIDE SEQUENCE [LARGE SCALE GENOMIC DNA]</scope>
    <source>
        <strain evidence="2 3">PC14</strain>
    </source>
</reference>
<comment type="caution">
    <text evidence="2">The sequence shown here is derived from an EMBL/GenBank/DDBJ whole genome shotgun (WGS) entry which is preliminary data.</text>
</comment>
<keyword evidence="1" id="KW-1133">Transmembrane helix</keyword>
<sequence>MKYLRPVIFLTFIAYFVMTFIFTMPDNYLYLKLYPQGKTFQFWLFQRWGFFAPPPDFDERLYYEFRDKKTQQVKVVEVLAHITEQKQKKAPFNWHEEILDYVISGNVGGVSDISSELHDNLHYQQQLKNKTGIDTAGEITIKNYIQQSSSFLTLSNYGTLVAREHGIDTATHDMRLITTRILLPRFSERNDPHPQTRKEEAVFMSDYLSFNQQK</sequence>
<evidence type="ECO:0000256" key="1">
    <source>
        <dbReference type="SAM" id="Phobius"/>
    </source>
</evidence>
<evidence type="ECO:0000313" key="2">
    <source>
        <dbReference type="EMBL" id="MCW3482721.1"/>
    </source>
</evidence>
<gene>
    <name evidence="2" type="ORF">OL497_02385</name>
</gene>
<dbReference type="Proteomes" id="UP001207742">
    <property type="component" value="Unassembled WGS sequence"/>
</dbReference>
<keyword evidence="1" id="KW-0472">Membrane</keyword>
<keyword evidence="1" id="KW-0812">Transmembrane</keyword>
<organism evidence="2 3">
    <name type="scientific">Chitinophaga nivalis</name>
    <dbReference type="NCBI Taxonomy" id="2991709"/>
    <lineage>
        <taxon>Bacteria</taxon>
        <taxon>Pseudomonadati</taxon>
        <taxon>Bacteroidota</taxon>
        <taxon>Chitinophagia</taxon>
        <taxon>Chitinophagales</taxon>
        <taxon>Chitinophagaceae</taxon>
        <taxon>Chitinophaga</taxon>
    </lineage>
</organism>
<dbReference type="RefSeq" id="WP_264727370.1">
    <property type="nucleotide sequence ID" value="NZ_JAPDNR010000001.1"/>
</dbReference>
<feature type="transmembrane region" description="Helical" evidence="1">
    <location>
        <begin position="7"/>
        <end position="25"/>
    </location>
</feature>
<name>A0ABT3IFN3_9BACT</name>
<keyword evidence="3" id="KW-1185">Reference proteome</keyword>
<evidence type="ECO:0000313" key="3">
    <source>
        <dbReference type="Proteomes" id="UP001207742"/>
    </source>
</evidence>
<protein>
    <submittedName>
        <fullName evidence="2">Uncharacterized protein</fullName>
    </submittedName>
</protein>
<dbReference type="EMBL" id="JAPDNS010000001">
    <property type="protein sequence ID" value="MCW3482721.1"/>
    <property type="molecule type" value="Genomic_DNA"/>
</dbReference>
<accession>A0ABT3IFN3</accession>